<dbReference type="GO" id="GO:0004888">
    <property type="term" value="F:transmembrane signaling receptor activity"/>
    <property type="evidence" value="ECO:0007669"/>
    <property type="project" value="InterPro"/>
</dbReference>
<keyword evidence="6 12" id="KW-1133">Transmembrane helix</keyword>
<dbReference type="PRINTS" id="PR00260">
    <property type="entry name" value="CHEMTRNSDUCR"/>
</dbReference>
<evidence type="ECO:0000256" key="5">
    <source>
        <dbReference type="ARBA" id="ARBA00022692"/>
    </source>
</evidence>
<name>A0A6F8PMI8_9GAMM</name>
<dbReference type="KEGG" id="tzo:THMIRHAT_10520"/>
<evidence type="ECO:0000313" key="14">
    <source>
        <dbReference type="EMBL" id="BBP43306.1"/>
    </source>
</evidence>
<dbReference type="RefSeq" id="WP_173291121.1">
    <property type="nucleotide sequence ID" value="NZ_AP021888.1"/>
</dbReference>
<gene>
    <name evidence="14" type="primary">mcp</name>
    <name evidence="14" type="ORF">THMIRHAT_10520</name>
</gene>
<dbReference type="Proteomes" id="UP000501466">
    <property type="component" value="Chromosome"/>
</dbReference>
<dbReference type="SUPFAM" id="SSF58104">
    <property type="entry name" value="Methyl-accepting chemotaxis protein (MCP) signaling domain"/>
    <property type="match status" value="1"/>
</dbReference>
<feature type="domain" description="Methyl-accepting transducer" evidence="13">
    <location>
        <begin position="173"/>
        <end position="318"/>
    </location>
</feature>
<evidence type="ECO:0000256" key="6">
    <source>
        <dbReference type="ARBA" id="ARBA00022989"/>
    </source>
</evidence>
<feature type="transmembrane region" description="Helical" evidence="12">
    <location>
        <begin position="12"/>
        <end position="44"/>
    </location>
</feature>
<keyword evidence="15" id="KW-1185">Reference proteome</keyword>
<protein>
    <submittedName>
        <fullName evidence="14">Chemotaxis protein</fullName>
    </submittedName>
</protein>
<dbReference type="InterPro" id="IPR004089">
    <property type="entry name" value="MCPsignal_dom"/>
</dbReference>
<feature type="coiled-coil region" evidence="11">
    <location>
        <begin position="365"/>
        <end position="392"/>
    </location>
</feature>
<evidence type="ECO:0000259" key="13">
    <source>
        <dbReference type="PROSITE" id="PS50111"/>
    </source>
</evidence>
<evidence type="ECO:0000256" key="2">
    <source>
        <dbReference type="ARBA" id="ARBA00022475"/>
    </source>
</evidence>
<sequence length="407" mass="44675">MLNIIKRFWAAWLVTILGVVVTLIEIPFAGIISLLLVSIVWTILAAKLATESVSEAVVHKTPAQSSSAAFDASVVDEALHVLMGDVDAVIDQEVEIVRGELLQVKELVAEAIETLNDSFSGLHEQTQMEYRLVVSLLDNLGGGAGEGMSIQKFSTEIKSVLGYLIELLTKSSQRSSETVNKIDNMVGQIESIFVLLEDVKGIADQTNLLALNAAIEAARAGEAGRGFAVVADEVRKLSLNSNLLNEQIRKQAEKAKQTVDQVRKIVSETATKDLEQANSSQTKVTGLVQDLEDMNDGISDKLGDVSGIISQIETSVSNAMRSLQFEDIVRQLVEQVLNHLENLSGFSREINMFIAAGKDMPVASLKEHQERLENFRQTIHDQREDIESKRMRRVTAASMDEGEIDLF</sequence>
<dbReference type="Pfam" id="PF00015">
    <property type="entry name" value="MCPsignal"/>
    <property type="match status" value="1"/>
</dbReference>
<evidence type="ECO:0000256" key="10">
    <source>
        <dbReference type="PROSITE-ProRule" id="PRU00284"/>
    </source>
</evidence>
<evidence type="ECO:0000256" key="12">
    <source>
        <dbReference type="SAM" id="Phobius"/>
    </source>
</evidence>
<keyword evidence="3" id="KW-0488">Methylation</keyword>
<dbReference type="Gene3D" id="1.10.287.950">
    <property type="entry name" value="Methyl-accepting chemotaxis protein"/>
    <property type="match status" value="1"/>
</dbReference>
<dbReference type="AlphaFoldDB" id="A0A6F8PMI8"/>
<evidence type="ECO:0000256" key="11">
    <source>
        <dbReference type="SAM" id="Coils"/>
    </source>
</evidence>
<keyword evidence="2" id="KW-1003">Cell membrane</keyword>
<evidence type="ECO:0000256" key="9">
    <source>
        <dbReference type="ARBA" id="ARBA00029447"/>
    </source>
</evidence>
<comment type="similarity">
    <text evidence="9">Belongs to the methyl-accepting chemotaxis (MCP) protein family.</text>
</comment>
<comment type="subcellular location">
    <subcellularLocation>
        <location evidence="1">Cell membrane</location>
        <topology evidence="1">Multi-pass membrane protein</topology>
    </subcellularLocation>
</comment>
<reference evidence="15" key="1">
    <citation type="submission" date="2019-11" db="EMBL/GenBank/DDBJ databases">
        <title>Isolation and characterization of two novel species in the genus Thiomicrorhabdus.</title>
        <authorList>
            <person name="Mochizuki J."/>
            <person name="Kojima H."/>
            <person name="Fukui M."/>
        </authorList>
    </citation>
    <scope>NUCLEOTIDE SEQUENCE [LARGE SCALE GENOMIC DNA]</scope>
    <source>
        <strain evidence="15">AkT22</strain>
    </source>
</reference>
<dbReference type="GO" id="GO:0006935">
    <property type="term" value="P:chemotaxis"/>
    <property type="evidence" value="ECO:0007669"/>
    <property type="project" value="UniProtKB-KW"/>
</dbReference>
<evidence type="ECO:0000256" key="4">
    <source>
        <dbReference type="ARBA" id="ARBA00022500"/>
    </source>
</evidence>
<dbReference type="GO" id="GO:0007165">
    <property type="term" value="P:signal transduction"/>
    <property type="evidence" value="ECO:0007669"/>
    <property type="project" value="UniProtKB-KW"/>
</dbReference>
<organism evidence="14 15">
    <name type="scientific">Thiosulfativibrio zosterae</name>
    <dbReference type="NCBI Taxonomy" id="2675053"/>
    <lineage>
        <taxon>Bacteria</taxon>
        <taxon>Pseudomonadati</taxon>
        <taxon>Pseudomonadota</taxon>
        <taxon>Gammaproteobacteria</taxon>
        <taxon>Thiotrichales</taxon>
        <taxon>Piscirickettsiaceae</taxon>
        <taxon>Thiosulfativibrio</taxon>
    </lineage>
</organism>
<evidence type="ECO:0000313" key="15">
    <source>
        <dbReference type="Proteomes" id="UP000501466"/>
    </source>
</evidence>
<keyword evidence="5 12" id="KW-0812">Transmembrane</keyword>
<keyword evidence="11" id="KW-0175">Coiled coil</keyword>
<dbReference type="PANTHER" id="PTHR32089">
    <property type="entry name" value="METHYL-ACCEPTING CHEMOTAXIS PROTEIN MCPB"/>
    <property type="match status" value="1"/>
</dbReference>
<dbReference type="SMART" id="SM00283">
    <property type="entry name" value="MA"/>
    <property type="match status" value="1"/>
</dbReference>
<dbReference type="GO" id="GO:0005886">
    <property type="term" value="C:plasma membrane"/>
    <property type="evidence" value="ECO:0007669"/>
    <property type="project" value="UniProtKB-SubCell"/>
</dbReference>
<evidence type="ECO:0000256" key="3">
    <source>
        <dbReference type="ARBA" id="ARBA00022481"/>
    </source>
</evidence>
<dbReference type="InterPro" id="IPR004090">
    <property type="entry name" value="Chemotax_Me-accpt_rcpt"/>
</dbReference>
<dbReference type="PROSITE" id="PS50111">
    <property type="entry name" value="CHEMOTAXIS_TRANSDUC_2"/>
    <property type="match status" value="1"/>
</dbReference>
<keyword evidence="8 10" id="KW-0807">Transducer</keyword>
<accession>A0A6F8PMI8</accession>
<evidence type="ECO:0000256" key="7">
    <source>
        <dbReference type="ARBA" id="ARBA00023136"/>
    </source>
</evidence>
<evidence type="ECO:0000256" key="8">
    <source>
        <dbReference type="ARBA" id="ARBA00023224"/>
    </source>
</evidence>
<proteinExistence type="inferred from homology"/>
<dbReference type="EMBL" id="AP021888">
    <property type="protein sequence ID" value="BBP43306.1"/>
    <property type="molecule type" value="Genomic_DNA"/>
</dbReference>
<keyword evidence="7 12" id="KW-0472">Membrane</keyword>
<evidence type="ECO:0000256" key="1">
    <source>
        <dbReference type="ARBA" id="ARBA00004651"/>
    </source>
</evidence>
<keyword evidence="4" id="KW-0145">Chemotaxis</keyword>
<dbReference type="PANTHER" id="PTHR32089:SF39">
    <property type="entry name" value="METHYL-ACCEPTING CHEMOTAXIS PROTEIN HLYB"/>
    <property type="match status" value="1"/>
</dbReference>